<feature type="compositionally biased region" description="Low complexity" evidence="3">
    <location>
        <begin position="108"/>
        <end position="120"/>
    </location>
</feature>
<feature type="compositionally biased region" description="Basic and acidic residues" evidence="3">
    <location>
        <begin position="123"/>
        <end position="136"/>
    </location>
</feature>
<evidence type="ECO:0000256" key="1">
    <source>
        <dbReference type="ARBA" id="ARBA00022443"/>
    </source>
</evidence>
<evidence type="ECO:0000259" key="4">
    <source>
        <dbReference type="PROSITE" id="PS50002"/>
    </source>
</evidence>
<dbReference type="Pfam" id="PF25459">
    <property type="entry name" value="AIM3_BBC1_C"/>
    <property type="match status" value="1"/>
</dbReference>
<feature type="compositionally biased region" description="Acidic residues" evidence="3">
    <location>
        <begin position="709"/>
        <end position="724"/>
    </location>
</feature>
<dbReference type="SMART" id="SM00326">
    <property type="entry name" value="SH3"/>
    <property type="match status" value="1"/>
</dbReference>
<dbReference type="Proteomes" id="UP000809789">
    <property type="component" value="Unassembled WGS sequence"/>
</dbReference>
<feature type="compositionally biased region" description="Pro residues" evidence="3">
    <location>
        <begin position="571"/>
        <end position="607"/>
    </location>
</feature>
<feature type="compositionally biased region" description="Basic and acidic residues" evidence="3">
    <location>
        <begin position="294"/>
        <end position="304"/>
    </location>
</feature>
<dbReference type="EMBL" id="JAESVG020000001">
    <property type="protein sequence ID" value="KAG8631096.1"/>
    <property type="molecule type" value="Genomic_DNA"/>
</dbReference>
<feature type="compositionally biased region" description="Polar residues" evidence="3">
    <location>
        <begin position="741"/>
        <end position="758"/>
    </location>
</feature>
<keyword evidence="6" id="KW-1185">Reference proteome</keyword>
<gene>
    <name evidence="5" type="ORF">KVT40_000236</name>
</gene>
<feature type="compositionally biased region" description="Pro residues" evidence="3">
    <location>
        <begin position="210"/>
        <end position="226"/>
    </location>
</feature>
<accession>A0A8K0PIF7</accession>
<feature type="compositionally biased region" description="Pro residues" evidence="3">
    <location>
        <begin position="794"/>
        <end position="807"/>
    </location>
</feature>
<dbReference type="OrthoDB" id="207120at2759"/>
<feature type="compositionally biased region" description="Basic and acidic residues" evidence="3">
    <location>
        <begin position="558"/>
        <end position="568"/>
    </location>
</feature>
<dbReference type="Pfam" id="PF14604">
    <property type="entry name" value="SH3_9"/>
    <property type="match status" value="1"/>
</dbReference>
<comment type="caution">
    <text evidence="5">The sequence shown here is derived from an EMBL/GenBank/DDBJ whole genome shotgun (WGS) entry which is preliminary data.</text>
</comment>
<dbReference type="InterPro" id="IPR001452">
    <property type="entry name" value="SH3_domain"/>
</dbReference>
<keyword evidence="1 2" id="KW-0728">SH3 domain</keyword>
<feature type="compositionally biased region" description="Acidic residues" evidence="3">
    <location>
        <begin position="385"/>
        <end position="396"/>
    </location>
</feature>
<dbReference type="CDD" id="cd11887">
    <property type="entry name" value="SH3_Bbc1"/>
    <property type="match status" value="1"/>
</dbReference>
<feature type="region of interest" description="Disordered" evidence="3">
    <location>
        <begin position="991"/>
        <end position="1017"/>
    </location>
</feature>
<sequence>MSAAPFKVKAVFEYSSPHEDDLSFPNGQIITVTEEEDADWYVGEYTDEQGAPQSGLFPKNFVEKYEPEIPSRPTRPARSKGTVHSPPTQAAEFADDEDTAAPPPPMQSKPAPASTPVQEPEPVDEKPPPPARDEPKAAPAQAPVIAADTPSKPEQPMSGTPGKGPPPPVAAKSSSFKDRIAAFNKSADAPVLPFKPSGSTGNYGIKKPFVAPPPSRNAYVPPPKPDPVQRIYRRDEDPEIAERLAEDRAAAESAGLATSQDIGTAESEEGEDAPKPQSLKDRIALLQKQQAEQAQRRADAGGKEKPKRPSKKRTESAEQIAGEQDVQDESEKSLPIRTSQDAPDQLQTTRTRTMSPPPMSPSVREHDILSDGNEADQSAAGETTEANEDTSDADEGEPQRSAPPTRPVRAATAPAHEADVGDEEDTTEGQSEEDEMDEETRRKLELRERMAKISGGMGMAGMFGPQPGMAIAPPRQKSTKSKELRERKVSEDTPASPPQPPRAMVPVPGMMPQVASPQSEDTEFAVGKEEEPAESITNTRDPDEVPDVEDVKPPPPPKESRKSTDDRGAAPPVPGDRPVPLPPPSSSRPMPPAPPARVPQSPDPSEQPPQSKRSSVETPRGTEPPSSRGLPPPVPGTRGSVDSARSPPPLPSQASYFGNDAQSEASIPVNNDRRMSRGAPPPVPGIPPTSPPLHSRPPPPPPPAAAPVEDPDEGESEYEGDYDTDIASSDKHKAALKAHQRQPSLDESTTADDLSVQRSPPPLPTSPPTQHRAVPPPPPAQASRGKQSTDLPRTAPPPLPPSRPPPADEQDDDDDDDGLGNYQRYQDSQRAVPPPPPTAAPAPVPSHTADNTAQDSSDDLYSAPTRKSVDAPRTVPPPPTETSPRPADPSRFGGRQSLDAVRALNRKSMDAPRPSTSNDGFIATDIDLPMSSQWWAQPSTPPPVFQNRNDLLFEVEESSTSKRGGKTTISKDMYVLFHDYSQTIITATYDKSNPSDVTLDQRHEPPPPRLRQDQLESTWSSFGPRIASEAERLASAKKDKDGLGDGTPFALAYELIRSHPTALLPVGNRSYGAMVYANIGNASVQQFDEIRAGDMVTFRNAKLQGKHGLQKYSSEVGTGGQGHVAVVVEWDGTKKKVRAVEQGRDEKGRVKVRGESYRLGDLKSGEVRVWRVVGRGWVGWDEGT</sequence>
<protein>
    <recommendedName>
        <fullName evidence="4">SH3 domain-containing protein</fullName>
    </recommendedName>
</protein>
<dbReference type="InterPro" id="IPR036028">
    <property type="entry name" value="SH3-like_dom_sf"/>
</dbReference>
<dbReference type="PRINTS" id="PR00452">
    <property type="entry name" value="SH3DOMAIN"/>
</dbReference>
<evidence type="ECO:0000313" key="5">
    <source>
        <dbReference type="EMBL" id="KAG8631096.1"/>
    </source>
</evidence>
<dbReference type="InterPro" id="IPR057402">
    <property type="entry name" value="AIM3_BBC1_C"/>
</dbReference>
<feature type="compositionally biased region" description="Pro residues" evidence="3">
    <location>
        <begin position="832"/>
        <end position="844"/>
    </location>
</feature>
<name>A0A8K0PIF7_9PEZI</name>
<organism evidence="5 6">
    <name type="scientific">Elsinoe batatas</name>
    <dbReference type="NCBI Taxonomy" id="2601811"/>
    <lineage>
        <taxon>Eukaryota</taxon>
        <taxon>Fungi</taxon>
        <taxon>Dikarya</taxon>
        <taxon>Ascomycota</taxon>
        <taxon>Pezizomycotina</taxon>
        <taxon>Dothideomycetes</taxon>
        <taxon>Dothideomycetidae</taxon>
        <taxon>Myriangiales</taxon>
        <taxon>Elsinoaceae</taxon>
        <taxon>Elsinoe</taxon>
    </lineage>
</organism>
<feature type="compositionally biased region" description="Basic and acidic residues" evidence="3">
    <location>
        <begin position="232"/>
        <end position="250"/>
    </location>
</feature>
<feature type="compositionally biased region" description="Pro residues" evidence="3">
    <location>
        <begin position="679"/>
        <end position="705"/>
    </location>
</feature>
<dbReference type="SUPFAM" id="SSF50044">
    <property type="entry name" value="SH3-domain"/>
    <property type="match status" value="1"/>
</dbReference>
<feature type="compositionally biased region" description="Low complexity" evidence="3">
    <location>
        <begin position="284"/>
        <end position="293"/>
    </location>
</feature>
<evidence type="ECO:0000256" key="2">
    <source>
        <dbReference type="PROSITE-ProRule" id="PRU00192"/>
    </source>
</evidence>
<dbReference type="AlphaFoldDB" id="A0A8K0PIF7"/>
<feature type="domain" description="SH3" evidence="4">
    <location>
        <begin position="3"/>
        <end position="67"/>
    </location>
</feature>
<feature type="compositionally biased region" description="Acidic residues" evidence="3">
    <location>
        <begin position="808"/>
        <end position="818"/>
    </location>
</feature>
<dbReference type="PANTHER" id="PTHR46026">
    <property type="entry name" value="RHO-TYPE GUANINE NUCLEOTIDE EXCHANGE FACTOR, ISOFORM F"/>
    <property type="match status" value="1"/>
</dbReference>
<reference evidence="5" key="1">
    <citation type="submission" date="2021-07" db="EMBL/GenBank/DDBJ databases">
        <title>Elsinoe batatas strain:CRI-CJ2 Genome sequencing and assembly.</title>
        <authorList>
            <person name="Huang L."/>
        </authorList>
    </citation>
    <scope>NUCLEOTIDE SEQUENCE</scope>
    <source>
        <strain evidence="5">CRI-CJ2</strain>
    </source>
</reference>
<feature type="compositionally biased region" description="Acidic residues" evidence="3">
    <location>
        <begin position="420"/>
        <end position="438"/>
    </location>
</feature>
<feature type="compositionally biased region" description="Basic and acidic residues" evidence="3">
    <location>
        <begin position="439"/>
        <end position="451"/>
    </location>
</feature>
<feature type="compositionally biased region" description="Polar residues" evidence="3">
    <location>
        <begin position="336"/>
        <end position="347"/>
    </location>
</feature>
<proteinExistence type="predicted"/>
<feature type="region of interest" description="Disordered" evidence="3">
    <location>
        <begin position="47"/>
        <end position="174"/>
    </location>
</feature>
<evidence type="ECO:0000256" key="3">
    <source>
        <dbReference type="SAM" id="MobiDB-lite"/>
    </source>
</evidence>
<dbReference type="PANTHER" id="PTHR46026:SF1">
    <property type="entry name" value="RHO-TYPE GUANINE NUCLEOTIDE EXCHANGE FACTOR, ISOFORM F"/>
    <property type="match status" value="1"/>
</dbReference>
<feature type="region of interest" description="Disordered" evidence="3">
    <location>
        <begin position="189"/>
        <end position="919"/>
    </location>
</feature>
<feature type="compositionally biased region" description="Basic and acidic residues" evidence="3">
    <location>
        <begin position="999"/>
        <end position="1014"/>
    </location>
</feature>
<feature type="compositionally biased region" description="Basic and acidic residues" evidence="3">
    <location>
        <begin position="480"/>
        <end position="491"/>
    </location>
</feature>
<dbReference type="InterPro" id="IPR035552">
    <property type="entry name" value="Mti1_SH3"/>
</dbReference>
<feature type="compositionally biased region" description="Basic and acidic residues" evidence="3">
    <location>
        <begin position="272"/>
        <end position="283"/>
    </location>
</feature>
<dbReference type="PROSITE" id="PS50002">
    <property type="entry name" value="SH3"/>
    <property type="match status" value="1"/>
</dbReference>
<feature type="compositionally biased region" description="Polar residues" evidence="3">
    <location>
        <begin position="652"/>
        <end position="669"/>
    </location>
</feature>
<dbReference type="Gene3D" id="2.30.30.40">
    <property type="entry name" value="SH3 Domains"/>
    <property type="match status" value="1"/>
</dbReference>
<evidence type="ECO:0000313" key="6">
    <source>
        <dbReference type="Proteomes" id="UP000809789"/>
    </source>
</evidence>
<feature type="compositionally biased region" description="Low complexity" evidence="3">
    <location>
        <begin position="137"/>
        <end position="147"/>
    </location>
</feature>